<evidence type="ECO:0000259" key="4">
    <source>
        <dbReference type="SMART" id="SM00470"/>
    </source>
</evidence>
<reference evidence="5 6" key="1">
    <citation type="submission" date="2023-07" db="EMBL/GenBank/DDBJ databases">
        <title>Sorghum-associated microbial communities from plants grown in Nebraska, USA.</title>
        <authorList>
            <person name="Schachtman D."/>
        </authorList>
    </citation>
    <scope>NUCLEOTIDE SEQUENCE [LARGE SCALE GENOMIC DNA]</scope>
    <source>
        <strain evidence="5 6">596</strain>
    </source>
</reference>
<dbReference type="PANTHER" id="PTHR33375">
    <property type="entry name" value="CHROMOSOME-PARTITIONING PROTEIN PARB-RELATED"/>
    <property type="match status" value="1"/>
</dbReference>
<dbReference type="PANTHER" id="PTHR33375:SF1">
    <property type="entry name" value="CHROMOSOME-PARTITIONING PROTEIN PARB-RELATED"/>
    <property type="match status" value="1"/>
</dbReference>
<dbReference type="InterPro" id="IPR041468">
    <property type="entry name" value="HTH_ParB/Spo0J"/>
</dbReference>
<accession>A0ABU1PCX1</accession>
<dbReference type="Pfam" id="PF17762">
    <property type="entry name" value="HTH_ParB"/>
    <property type="match status" value="1"/>
</dbReference>
<dbReference type="Proteomes" id="UP001260715">
    <property type="component" value="Unassembled WGS sequence"/>
</dbReference>
<dbReference type="SUPFAM" id="SSF109709">
    <property type="entry name" value="KorB DNA-binding domain-like"/>
    <property type="match status" value="1"/>
</dbReference>
<evidence type="ECO:0000256" key="1">
    <source>
        <dbReference type="ARBA" id="ARBA00006295"/>
    </source>
</evidence>
<evidence type="ECO:0000313" key="5">
    <source>
        <dbReference type="EMBL" id="MDR6583782.1"/>
    </source>
</evidence>
<name>A0ABU1PCX1_9BURK</name>
<feature type="compositionally biased region" description="Basic and acidic residues" evidence="3">
    <location>
        <begin position="367"/>
        <end position="384"/>
    </location>
</feature>
<keyword evidence="6" id="KW-1185">Reference proteome</keyword>
<feature type="region of interest" description="Disordered" evidence="3">
    <location>
        <begin position="367"/>
        <end position="397"/>
    </location>
</feature>
<gene>
    <name evidence="5" type="ORF">J2W50_001980</name>
</gene>
<dbReference type="InterPro" id="IPR004437">
    <property type="entry name" value="ParB/RepB/Spo0J"/>
</dbReference>
<evidence type="ECO:0000256" key="2">
    <source>
        <dbReference type="ARBA" id="ARBA00022829"/>
    </source>
</evidence>
<dbReference type="CDD" id="cd16393">
    <property type="entry name" value="SPO0J_N"/>
    <property type="match status" value="1"/>
</dbReference>
<evidence type="ECO:0000313" key="6">
    <source>
        <dbReference type="Proteomes" id="UP001260715"/>
    </source>
</evidence>
<comment type="caution">
    <text evidence="5">The sequence shown here is derived from an EMBL/GenBank/DDBJ whole genome shotgun (WGS) entry which is preliminary data.</text>
</comment>
<dbReference type="NCBIfam" id="TIGR00180">
    <property type="entry name" value="parB_part"/>
    <property type="match status" value="1"/>
</dbReference>
<evidence type="ECO:0000256" key="3">
    <source>
        <dbReference type="SAM" id="MobiDB-lite"/>
    </source>
</evidence>
<sequence length="567" mass="62633">MSIDLTHPHFGMIPIEYIVADPNQPRKTFDEDALAELSESIKQSGILQPILTRPVAGSDTDVEIVAGERRYRAAKLAGLTEVPAIVREISDAEVAIMQLVENHQRADVAPIEEAEKMRKAMDDYGFSIEDLCEKMGVKRRWAYSRLQLLQLAPEARAALTEGKVNASTALLVARIPVPALQEKAMSEILANNGRDGTMSHRAAQELLAARYMLDLDEAPFDPADAKLVKGCGSCQECPKRAGNQPDVFTDVDANTCTDPDCFETKKQTHFKIILTKAEKKKIPIFSDWKEMQEQFPYGTTVSGSDRLWGLQRLVNHSEMSSKSIHEALSISQLPKPAAYLVEHDGEPVPKYLKIDIQNALEKAGIARTEEQQAEHLAELEKAAADETDGSRAPGPAIPKTRIEETIAAAYDKYHQAVFSAIRDQLQPAHTAAVYRAMAARLAVAASTGGFYIEISNDVGETYDVDLAQHAEVESMLEQATDEDVCRLYIEGLLEPGRVHSSEIRDGEFVPDEDDSDMVSLYAALYKVARIVGVDTSELQREAFRDIETKPTKALAPDAAWPFPKSKE</sequence>
<dbReference type="SMART" id="SM00470">
    <property type="entry name" value="ParB"/>
    <property type="match status" value="1"/>
</dbReference>
<dbReference type="EMBL" id="JAVDSJ010000002">
    <property type="protein sequence ID" value="MDR6583782.1"/>
    <property type="molecule type" value="Genomic_DNA"/>
</dbReference>
<dbReference type="RefSeq" id="WP_310010331.1">
    <property type="nucleotide sequence ID" value="NZ_JAVDSJ010000002.1"/>
</dbReference>
<organism evidence="5 6">
    <name type="scientific">Herbaspirillum frisingense</name>
    <dbReference type="NCBI Taxonomy" id="92645"/>
    <lineage>
        <taxon>Bacteria</taxon>
        <taxon>Pseudomonadati</taxon>
        <taxon>Pseudomonadota</taxon>
        <taxon>Betaproteobacteria</taxon>
        <taxon>Burkholderiales</taxon>
        <taxon>Oxalobacteraceae</taxon>
        <taxon>Herbaspirillum</taxon>
    </lineage>
</organism>
<dbReference type="InterPro" id="IPR003115">
    <property type="entry name" value="ParB_N"/>
</dbReference>
<comment type="similarity">
    <text evidence="1">Belongs to the ParB family.</text>
</comment>
<dbReference type="Pfam" id="PF02195">
    <property type="entry name" value="ParB_N"/>
    <property type="match status" value="1"/>
</dbReference>
<protein>
    <submittedName>
        <fullName evidence="5">ParB/RepB/Spo0J family partition protein</fullName>
    </submittedName>
</protein>
<dbReference type="InterPro" id="IPR050336">
    <property type="entry name" value="Chromosome_partition/occlusion"/>
</dbReference>
<keyword evidence="2" id="KW-0159">Chromosome partition</keyword>
<dbReference type="SUPFAM" id="SSF110849">
    <property type="entry name" value="ParB/Sulfiredoxin"/>
    <property type="match status" value="1"/>
</dbReference>
<dbReference type="Gene3D" id="3.90.1530.30">
    <property type="match status" value="1"/>
</dbReference>
<feature type="domain" description="ParB-like N-terminal" evidence="4">
    <location>
        <begin position="11"/>
        <end position="103"/>
    </location>
</feature>
<dbReference type="InterPro" id="IPR036086">
    <property type="entry name" value="ParB/Sulfiredoxin_sf"/>
</dbReference>
<dbReference type="Gene3D" id="1.10.10.2830">
    <property type="match status" value="1"/>
</dbReference>
<proteinExistence type="inferred from homology"/>